<evidence type="ECO:0008006" key="3">
    <source>
        <dbReference type="Google" id="ProtNLM"/>
    </source>
</evidence>
<dbReference type="Proteomes" id="UP000236333">
    <property type="component" value="Unassembled WGS sequence"/>
</dbReference>
<evidence type="ECO:0000313" key="2">
    <source>
        <dbReference type="Proteomes" id="UP000236333"/>
    </source>
</evidence>
<protein>
    <recommendedName>
        <fullName evidence="3">Apple domain-containing protein</fullName>
    </recommendedName>
</protein>
<accession>A0A2J7ZRB2</accession>
<gene>
    <name evidence="1" type="ORF">TSOC_011186</name>
</gene>
<comment type="caution">
    <text evidence="1">The sequence shown here is derived from an EMBL/GenBank/DDBJ whole genome shotgun (WGS) entry which is preliminary data.</text>
</comment>
<evidence type="ECO:0000313" key="1">
    <source>
        <dbReference type="EMBL" id="PNH02809.1"/>
    </source>
</evidence>
<dbReference type="AlphaFoldDB" id="A0A2J7ZRB2"/>
<keyword evidence="2" id="KW-1185">Reference proteome</keyword>
<reference evidence="1 2" key="1">
    <citation type="journal article" date="2017" name="Mol. Biol. Evol.">
        <title>The 4-celled Tetrabaena socialis nuclear genome reveals the essential components for genetic control of cell number at the origin of multicellularity in the volvocine lineage.</title>
        <authorList>
            <person name="Featherston J."/>
            <person name="Arakaki Y."/>
            <person name="Hanschen E.R."/>
            <person name="Ferris P.J."/>
            <person name="Michod R.E."/>
            <person name="Olson B.J.S.C."/>
            <person name="Nozaki H."/>
            <person name="Durand P.M."/>
        </authorList>
    </citation>
    <scope>NUCLEOTIDE SEQUENCE [LARGE SCALE GENOMIC DNA]</scope>
    <source>
        <strain evidence="1 2">NIES-571</strain>
    </source>
</reference>
<name>A0A2J7ZRB2_9CHLO</name>
<dbReference type="OrthoDB" id="543726at2759"/>
<proteinExistence type="predicted"/>
<organism evidence="1 2">
    <name type="scientific">Tetrabaena socialis</name>
    <dbReference type="NCBI Taxonomy" id="47790"/>
    <lineage>
        <taxon>Eukaryota</taxon>
        <taxon>Viridiplantae</taxon>
        <taxon>Chlorophyta</taxon>
        <taxon>core chlorophytes</taxon>
        <taxon>Chlorophyceae</taxon>
        <taxon>CS clade</taxon>
        <taxon>Chlamydomonadales</taxon>
        <taxon>Tetrabaenaceae</taxon>
        <taxon>Tetrabaena</taxon>
    </lineage>
</organism>
<dbReference type="EMBL" id="PGGS01000593">
    <property type="protein sequence ID" value="PNH02809.1"/>
    <property type="molecule type" value="Genomic_DNA"/>
</dbReference>
<sequence>MAATNYDHSGDNIGQAPSSVDALSKCNADSICNGFNSDGYYKSSLSNPHYESGVCLYKKVATTCPQFTGYTVAADTDHSWDDLGQVPFAMDAMSKCNADSMCNGFNSGGYYKSSISNPHYERG</sequence>
<feature type="non-terminal residue" evidence="1">
    <location>
        <position position="123"/>
    </location>
</feature>